<dbReference type="PANTHER" id="PTHR30121">
    <property type="entry name" value="UNCHARACTERIZED PROTEIN YJGR-RELATED"/>
    <property type="match status" value="1"/>
</dbReference>
<feature type="domain" description="Type IV secretion system coupling protein TraD DNA-binding" evidence="1">
    <location>
        <begin position="14"/>
        <end position="70"/>
    </location>
</feature>
<name>A0A381TIZ8_9ZZZZ</name>
<dbReference type="Pfam" id="PF10412">
    <property type="entry name" value="TrwB_AAD_bind"/>
    <property type="match status" value="1"/>
</dbReference>
<accession>A0A381TIZ8</accession>
<dbReference type="EMBL" id="UINC01004678">
    <property type="protein sequence ID" value="SVA16076.1"/>
    <property type="molecule type" value="Genomic_DNA"/>
</dbReference>
<proteinExistence type="predicted"/>
<dbReference type="Gene3D" id="3.40.50.300">
    <property type="entry name" value="P-loop containing nucleotide triphosphate hydrolases"/>
    <property type="match status" value="2"/>
</dbReference>
<protein>
    <recommendedName>
        <fullName evidence="1">Type IV secretion system coupling protein TraD DNA-binding domain-containing protein</fullName>
    </recommendedName>
</protein>
<reference evidence="2" key="1">
    <citation type="submission" date="2018-05" db="EMBL/GenBank/DDBJ databases">
        <authorList>
            <person name="Lanie J.A."/>
            <person name="Ng W.-L."/>
            <person name="Kazmierczak K.M."/>
            <person name="Andrzejewski T.M."/>
            <person name="Davidsen T.M."/>
            <person name="Wayne K.J."/>
            <person name="Tettelin H."/>
            <person name="Glass J.I."/>
            <person name="Rusch D."/>
            <person name="Podicherti R."/>
            <person name="Tsui H.-C.T."/>
            <person name="Winkler M.E."/>
        </authorList>
    </citation>
    <scope>NUCLEOTIDE SEQUENCE</scope>
</reference>
<sequence length="361" mass="40246">MLESVRSAEASFWPSNTDLNQLNIGLVGDLGTGKTQLLQALIAKLRRGAAESQSTPISVLVIDYKGDFQKPSFLEAVGGEVLDPRGIPLDVFGISSPDAVDERVKRSASFIDVLKKIYGGIGPVQESNLEDAMDEAWDTIGVSPTFEDVLDLYLVRSGGPDSASGIIRRFVRGRVFSSDPANFTSFEDLLDDKVVVLAVDKVPTPPPGPNALVAMFLNHYFDYMRTRTRWPYVGNDPQLRRLNSYLVVDEATNIMRYEFDALGDLLLQGREFGVGVALSSQYLSHFREGRFDYKEPLKTWFIHKVPNIRHQELNALGIPGATDAVARQIQQLGIHEAYYSSLGFEGRFIRGTPFFEYRENL</sequence>
<dbReference type="PANTHER" id="PTHR30121:SF6">
    <property type="entry name" value="SLR6007 PROTEIN"/>
    <property type="match status" value="1"/>
</dbReference>
<dbReference type="SUPFAM" id="SSF52540">
    <property type="entry name" value="P-loop containing nucleoside triphosphate hydrolases"/>
    <property type="match status" value="1"/>
</dbReference>
<gene>
    <name evidence="2" type="ORF">METZ01_LOCUS68930</name>
</gene>
<dbReference type="InterPro" id="IPR051162">
    <property type="entry name" value="T4SS_component"/>
</dbReference>
<evidence type="ECO:0000259" key="1">
    <source>
        <dbReference type="Pfam" id="PF10412"/>
    </source>
</evidence>
<evidence type="ECO:0000313" key="2">
    <source>
        <dbReference type="EMBL" id="SVA16076.1"/>
    </source>
</evidence>
<dbReference type="InterPro" id="IPR027417">
    <property type="entry name" value="P-loop_NTPase"/>
</dbReference>
<organism evidence="2">
    <name type="scientific">marine metagenome</name>
    <dbReference type="NCBI Taxonomy" id="408172"/>
    <lineage>
        <taxon>unclassified sequences</taxon>
        <taxon>metagenomes</taxon>
        <taxon>ecological metagenomes</taxon>
    </lineage>
</organism>
<dbReference type="AlphaFoldDB" id="A0A381TIZ8"/>
<dbReference type="InterPro" id="IPR019476">
    <property type="entry name" value="T4SS_TraD_DNA-bd"/>
</dbReference>